<accession>A0A1J4JVX5</accession>
<dbReference type="AlphaFoldDB" id="A0A1J4JVX5"/>
<dbReference type="RefSeq" id="XP_068356002.1">
    <property type="nucleotide sequence ID" value="XM_068493377.1"/>
</dbReference>
<protein>
    <submittedName>
        <fullName evidence="2">Uncharacterized protein</fullName>
    </submittedName>
</protein>
<feature type="compositionally biased region" description="Polar residues" evidence="1">
    <location>
        <begin position="132"/>
        <end position="152"/>
    </location>
</feature>
<feature type="region of interest" description="Disordered" evidence="1">
    <location>
        <begin position="132"/>
        <end position="161"/>
    </location>
</feature>
<organism evidence="2 3">
    <name type="scientific">Tritrichomonas foetus</name>
    <dbReference type="NCBI Taxonomy" id="1144522"/>
    <lineage>
        <taxon>Eukaryota</taxon>
        <taxon>Metamonada</taxon>
        <taxon>Parabasalia</taxon>
        <taxon>Tritrichomonadida</taxon>
        <taxon>Tritrichomonadidae</taxon>
        <taxon>Tritrichomonas</taxon>
    </lineage>
</organism>
<evidence type="ECO:0000313" key="3">
    <source>
        <dbReference type="Proteomes" id="UP000179807"/>
    </source>
</evidence>
<dbReference type="Proteomes" id="UP000179807">
    <property type="component" value="Unassembled WGS sequence"/>
</dbReference>
<evidence type="ECO:0000256" key="1">
    <source>
        <dbReference type="SAM" id="MobiDB-lite"/>
    </source>
</evidence>
<reference evidence="2" key="1">
    <citation type="submission" date="2016-10" db="EMBL/GenBank/DDBJ databases">
        <authorList>
            <person name="Benchimol M."/>
            <person name="Almeida L.G."/>
            <person name="Vasconcelos A.T."/>
            <person name="Perreira-Neves A."/>
            <person name="Rosa I.A."/>
            <person name="Tasca T."/>
            <person name="Bogo M.R."/>
            <person name="de Souza W."/>
        </authorList>
    </citation>
    <scope>NUCLEOTIDE SEQUENCE [LARGE SCALE GENOMIC DNA]</scope>
    <source>
        <strain evidence="2">K</strain>
    </source>
</reference>
<dbReference type="GeneID" id="94828081"/>
<sequence length="291" mass="33698">MISSGDKERETIKIRLQCYGRNLPEVEQLFSMESGSKIKLPTIKNILLHVADKFSIKTDRSAWRTCVGAKAWICANWPSIKDYLIRAKNENRLFELQRPLKTKKILNSASYPRKSVRNQGLAHFEEKPGLQCMNQDQNSNNKSHVNEQNHGTTSEKPKTHQNMQEVEQNLKILANITKEIHISHNQIIKQVILDDKQLIQKAQLNVAELPSQHNQVPNRNEKDNKVKPVIVEYHPVEQNIYLNSGNLILNYDKAGDEMFGPSMNFDEYELSENPIDYLFNDEAFRDILYNL</sequence>
<gene>
    <name evidence="2" type="ORF">TRFO_06905</name>
</gene>
<proteinExistence type="predicted"/>
<dbReference type="EMBL" id="MLAK01000849">
    <property type="protein sequence ID" value="OHT02866.1"/>
    <property type="molecule type" value="Genomic_DNA"/>
</dbReference>
<comment type="caution">
    <text evidence="2">The sequence shown here is derived from an EMBL/GenBank/DDBJ whole genome shotgun (WGS) entry which is preliminary data.</text>
</comment>
<dbReference type="VEuPathDB" id="TrichDB:TRFO_06905"/>
<keyword evidence="3" id="KW-1185">Reference proteome</keyword>
<name>A0A1J4JVX5_9EUKA</name>
<evidence type="ECO:0000313" key="2">
    <source>
        <dbReference type="EMBL" id="OHT02866.1"/>
    </source>
</evidence>